<reference evidence="7" key="1">
    <citation type="submission" date="2016-10" db="EMBL/GenBank/DDBJ databases">
        <authorList>
            <person name="Varghese N."/>
            <person name="Submissions S."/>
        </authorList>
    </citation>
    <scope>NUCLEOTIDE SEQUENCE [LARGE SCALE GENOMIC DNA]</scope>
    <source>
        <strain evidence="7">CGMCC 4.3568</strain>
    </source>
</reference>
<evidence type="ECO:0000313" key="6">
    <source>
        <dbReference type="EMBL" id="SFB54931.1"/>
    </source>
</evidence>
<sequence>MADAQTVEADPPWEGLQGNELYAACLHAARAGDRAAMNRLVAELSPLLWHVARSNGLDRHTAEDVVQTVWLALFSHLQQLNDPRALAAWLITTARREAQRAHGRKAPPVPLTDELAENMLSDQPSPDVEALRSDRDRRLWAAFTKLPQRCQELLKLTVLAGRTEYRLVAQALRMPHGSIGPTRGRCLIMIRGLLEREGGTA</sequence>
<evidence type="ECO:0000313" key="7">
    <source>
        <dbReference type="Proteomes" id="UP000243799"/>
    </source>
</evidence>
<keyword evidence="2" id="KW-0731">Sigma factor</keyword>
<keyword evidence="4" id="KW-0804">Transcription</keyword>
<dbReference type="OrthoDB" id="265863at2"/>
<feature type="domain" description="RNA polymerase sigma-70 region 2" evidence="5">
    <location>
        <begin position="40"/>
        <end position="105"/>
    </location>
</feature>
<dbReference type="InterPro" id="IPR036388">
    <property type="entry name" value="WH-like_DNA-bd_sf"/>
</dbReference>
<dbReference type="EMBL" id="FOKG01000018">
    <property type="protein sequence ID" value="SFB54931.1"/>
    <property type="molecule type" value="Genomic_DNA"/>
</dbReference>
<dbReference type="NCBIfam" id="TIGR02937">
    <property type="entry name" value="sigma70-ECF"/>
    <property type="match status" value="1"/>
</dbReference>
<evidence type="ECO:0000256" key="4">
    <source>
        <dbReference type="ARBA" id="ARBA00023163"/>
    </source>
</evidence>
<dbReference type="GO" id="GO:0006352">
    <property type="term" value="P:DNA-templated transcription initiation"/>
    <property type="evidence" value="ECO:0007669"/>
    <property type="project" value="InterPro"/>
</dbReference>
<dbReference type="PANTHER" id="PTHR43133:SF8">
    <property type="entry name" value="RNA POLYMERASE SIGMA FACTOR HI_1459-RELATED"/>
    <property type="match status" value="1"/>
</dbReference>
<dbReference type="Proteomes" id="UP000243799">
    <property type="component" value="Unassembled WGS sequence"/>
</dbReference>
<dbReference type="PANTHER" id="PTHR43133">
    <property type="entry name" value="RNA POLYMERASE ECF-TYPE SIGMA FACTO"/>
    <property type="match status" value="1"/>
</dbReference>
<dbReference type="SUPFAM" id="SSF88946">
    <property type="entry name" value="Sigma2 domain of RNA polymerase sigma factors"/>
    <property type="match status" value="1"/>
</dbReference>
<dbReference type="Pfam" id="PF04542">
    <property type="entry name" value="Sigma70_r2"/>
    <property type="match status" value="1"/>
</dbReference>
<protein>
    <submittedName>
        <fullName evidence="6">RNA polymerase sigma factor, sigma-70 family</fullName>
    </submittedName>
</protein>
<keyword evidence="1" id="KW-0805">Transcription regulation</keyword>
<evidence type="ECO:0000256" key="3">
    <source>
        <dbReference type="ARBA" id="ARBA00023125"/>
    </source>
</evidence>
<dbReference type="GO" id="GO:0016987">
    <property type="term" value="F:sigma factor activity"/>
    <property type="evidence" value="ECO:0007669"/>
    <property type="project" value="UniProtKB-KW"/>
</dbReference>
<gene>
    <name evidence="6" type="ORF">SAMN05216266_118102</name>
</gene>
<dbReference type="AlphaFoldDB" id="A0A1I1BXC8"/>
<evidence type="ECO:0000256" key="1">
    <source>
        <dbReference type="ARBA" id="ARBA00023015"/>
    </source>
</evidence>
<dbReference type="InterPro" id="IPR039425">
    <property type="entry name" value="RNA_pol_sigma-70-like"/>
</dbReference>
<dbReference type="InterPro" id="IPR007627">
    <property type="entry name" value="RNA_pol_sigma70_r2"/>
</dbReference>
<proteinExistence type="predicted"/>
<dbReference type="RefSeq" id="WP_091676326.1">
    <property type="nucleotide sequence ID" value="NZ_FOKG01000018.1"/>
</dbReference>
<dbReference type="Gene3D" id="1.10.1740.10">
    <property type="match status" value="1"/>
</dbReference>
<dbReference type="InterPro" id="IPR014284">
    <property type="entry name" value="RNA_pol_sigma-70_dom"/>
</dbReference>
<dbReference type="Gene3D" id="1.10.10.10">
    <property type="entry name" value="Winged helix-like DNA-binding domain superfamily/Winged helix DNA-binding domain"/>
    <property type="match status" value="1"/>
</dbReference>
<organism evidence="6 7">
    <name type="scientific">Amycolatopsis marina</name>
    <dbReference type="NCBI Taxonomy" id="490629"/>
    <lineage>
        <taxon>Bacteria</taxon>
        <taxon>Bacillati</taxon>
        <taxon>Actinomycetota</taxon>
        <taxon>Actinomycetes</taxon>
        <taxon>Pseudonocardiales</taxon>
        <taxon>Pseudonocardiaceae</taxon>
        <taxon>Amycolatopsis</taxon>
    </lineage>
</organism>
<evidence type="ECO:0000259" key="5">
    <source>
        <dbReference type="Pfam" id="PF04542"/>
    </source>
</evidence>
<accession>A0A1I1BXC8</accession>
<name>A0A1I1BXC8_9PSEU</name>
<dbReference type="GO" id="GO:0003677">
    <property type="term" value="F:DNA binding"/>
    <property type="evidence" value="ECO:0007669"/>
    <property type="project" value="UniProtKB-KW"/>
</dbReference>
<dbReference type="InterPro" id="IPR013325">
    <property type="entry name" value="RNA_pol_sigma_r2"/>
</dbReference>
<evidence type="ECO:0000256" key="2">
    <source>
        <dbReference type="ARBA" id="ARBA00023082"/>
    </source>
</evidence>
<keyword evidence="7" id="KW-1185">Reference proteome</keyword>
<dbReference type="STRING" id="490629.SAMN05216266_118102"/>
<keyword evidence="3" id="KW-0238">DNA-binding</keyword>